<keyword evidence="2" id="KW-0812">Transmembrane</keyword>
<feature type="transmembrane region" description="Helical" evidence="2">
    <location>
        <begin position="49"/>
        <end position="69"/>
    </location>
</feature>
<dbReference type="EMBL" id="RBKT01000001">
    <property type="protein sequence ID" value="RKR90408.1"/>
    <property type="molecule type" value="Genomic_DNA"/>
</dbReference>
<dbReference type="SUPFAM" id="SSF50370">
    <property type="entry name" value="Ricin B-like lectins"/>
    <property type="match status" value="1"/>
</dbReference>
<dbReference type="InterPro" id="IPR000772">
    <property type="entry name" value="Ricin_B_lectin"/>
</dbReference>
<gene>
    <name evidence="4" type="ORF">BDK92_4780</name>
</gene>
<feature type="compositionally biased region" description="Gly residues" evidence="1">
    <location>
        <begin position="14"/>
        <end position="34"/>
    </location>
</feature>
<sequence length="258" mass="25769">MATSDEQHRAPGGTVYGSSGGAAPGSSGGAVYGGGPPPPRPGRDRLMTGAYAIGAAGLLTGLLFATGALRGDGGTDVDRAAQLPAPVASVDATTASPGGGAAGSTDPAPPPSPTPVEVPARMFHSVASSFCLAMTAGNDPSGAEVRQVVCTDEPNQRWRPTPVVGDQVTLVNVATGGCLEVTGASRDDGARVGPAVCDGSVEQRWRLAAADGGQISLVNLNSGRCLDVPTQTLDVPETGLQQWGCQGGSNQRWTDQPG</sequence>
<evidence type="ECO:0000256" key="1">
    <source>
        <dbReference type="SAM" id="MobiDB-lite"/>
    </source>
</evidence>
<keyword evidence="2" id="KW-0472">Membrane</keyword>
<dbReference type="Proteomes" id="UP000277671">
    <property type="component" value="Unassembled WGS sequence"/>
</dbReference>
<dbReference type="InterPro" id="IPR035992">
    <property type="entry name" value="Ricin_B-like_lectins"/>
</dbReference>
<dbReference type="GO" id="GO:0030246">
    <property type="term" value="F:carbohydrate binding"/>
    <property type="evidence" value="ECO:0007669"/>
    <property type="project" value="UniProtKB-KW"/>
</dbReference>
<feature type="compositionally biased region" description="Pro residues" evidence="1">
    <location>
        <begin position="107"/>
        <end position="116"/>
    </location>
</feature>
<dbReference type="Pfam" id="PF14200">
    <property type="entry name" value="RicinB_lectin_2"/>
    <property type="match status" value="1"/>
</dbReference>
<protein>
    <submittedName>
        <fullName evidence="4">Ricin-type beta-trefoil lectin protein</fullName>
    </submittedName>
</protein>
<feature type="region of interest" description="Disordered" evidence="1">
    <location>
        <begin position="239"/>
        <end position="258"/>
    </location>
</feature>
<name>A0A495JPE5_9ACTN</name>
<evidence type="ECO:0000313" key="5">
    <source>
        <dbReference type="Proteomes" id="UP000277671"/>
    </source>
</evidence>
<dbReference type="SMART" id="SM00458">
    <property type="entry name" value="RICIN"/>
    <property type="match status" value="1"/>
</dbReference>
<dbReference type="AlphaFoldDB" id="A0A495JPE5"/>
<comment type="caution">
    <text evidence="4">The sequence shown here is derived from an EMBL/GenBank/DDBJ whole genome shotgun (WGS) entry which is preliminary data.</text>
</comment>
<dbReference type="CDD" id="cd00161">
    <property type="entry name" value="beta-trefoil_Ricin-like"/>
    <property type="match status" value="1"/>
</dbReference>
<keyword evidence="5" id="KW-1185">Reference proteome</keyword>
<feature type="region of interest" description="Disordered" evidence="1">
    <location>
        <begin position="90"/>
        <end position="117"/>
    </location>
</feature>
<evidence type="ECO:0000256" key="2">
    <source>
        <dbReference type="SAM" id="Phobius"/>
    </source>
</evidence>
<evidence type="ECO:0000259" key="3">
    <source>
        <dbReference type="SMART" id="SM00458"/>
    </source>
</evidence>
<dbReference type="PROSITE" id="PS50231">
    <property type="entry name" value="RICIN_B_LECTIN"/>
    <property type="match status" value="1"/>
</dbReference>
<dbReference type="OrthoDB" id="4273937at2"/>
<keyword evidence="2" id="KW-1133">Transmembrane helix</keyword>
<proteinExistence type="predicted"/>
<evidence type="ECO:0000313" key="4">
    <source>
        <dbReference type="EMBL" id="RKR90408.1"/>
    </source>
</evidence>
<dbReference type="RefSeq" id="WP_121158680.1">
    <property type="nucleotide sequence ID" value="NZ_RBKT01000001.1"/>
</dbReference>
<feature type="domain" description="Ricin B lectin" evidence="3">
    <location>
        <begin position="119"/>
        <end position="256"/>
    </location>
</feature>
<feature type="region of interest" description="Disordered" evidence="1">
    <location>
        <begin position="1"/>
        <end position="46"/>
    </location>
</feature>
<reference evidence="4 5" key="1">
    <citation type="submission" date="2018-10" db="EMBL/GenBank/DDBJ databases">
        <title>Sequencing the genomes of 1000 actinobacteria strains.</title>
        <authorList>
            <person name="Klenk H.-P."/>
        </authorList>
    </citation>
    <scope>NUCLEOTIDE SEQUENCE [LARGE SCALE GENOMIC DNA]</scope>
    <source>
        <strain evidence="4 5">DSM 45175</strain>
    </source>
</reference>
<accession>A0A495JPE5</accession>
<organism evidence="4 5">
    <name type="scientific">Micromonospora pisi</name>
    <dbReference type="NCBI Taxonomy" id="589240"/>
    <lineage>
        <taxon>Bacteria</taxon>
        <taxon>Bacillati</taxon>
        <taxon>Actinomycetota</taxon>
        <taxon>Actinomycetes</taxon>
        <taxon>Micromonosporales</taxon>
        <taxon>Micromonosporaceae</taxon>
        <taxon>Micromonospora</taxon>
    </lineage>
</organism>
<keyword evidence="4" id="KW-0430">Lectin</keyword>
<dbReference type="Gene3D" id="2.80.10.50">
    <property type="match status" value="1"/>
</dbReference>